<evidence type="ECO:0000313" key="3">
    <source>
        <dbReference type="EMBL" id="PPQ72945.1"/>
    </source>
</evidence>
<dbReference type="InParanoid" id="A0A409W393"/>
<feature type="region of interest" description="Disordered" evidence="1">
    <location>
        <begin position="43"/>
        <end position="84"/>
    </location>
</feature>
<dbReference type="Proteomes" id="UP000284842">
    <property type="component" value="Unassembled WGS sequence"/>
</dbReference>
<name>A0A409W393_9AGAR</name>
<feature type="signal peptide" evidence="2">
    <location>
        <begin position="1"/>
        <end position="22"/>
    </location>
</feature>
<keyword evidence="4" id="KW-1185">Reference proteome</keyword>
<sequence>MVQISTSILLATMAAVPLATFAAPVVESMQEHAQVPLNDAVDHDSTVHHSSHRSSSGEGHSAHSTHVKTATHLHHDKPVPQASLDGERLPRAFTEGQIKGMKSGWNLVKELGGHLGKGVMVGATLGPVLPHKSQPPPPQNQQPNQNARRSFNEGVVDLDARLSPGVVAEAKMLGGPAIRKVAGYAAKALGLAGATAFAYNMPQQRDLAELEGRDDEFGFSSDLVAREDVPEGITARDIEELEELIARDPLKFGSILKGIGRIAGTFIRRELELKAREYGSPSSLDDLD</sequence>
<evidence type="ECO:0000313" key="4">
    <source>
        <dbReference type="Proteomes" id="UP000284842"/>
    </source>
</evidence>
<reference evidence="3 4" key="1">
    <citation type="journal article" date="2018" name="Evol. Lett.">
        <title>Horizontal gene cluster transfer increased hallucinogenic mushroom diversity.</title>
        <authorList>
            <person name="Reynolds H.T."/>
            <person name="Vijayakumar V."/>
            <person name="Gluck-Thaler E."/>
            <person name="Korotkin H.B."/>
            <person name="Matheny P.B."/>
            <person name="Slot J.C."/>
        </authorList>
    </citation>
    <scope>NUCLEOTIDE SEQUENCE [LARGE SCALE GENOMIC DNA]</scope>
    <source>
        <strain evidence="3 4">2629</strain>
    </source>
</reference>
<dbReference type="OrthoDB" id="2860245at2759"/>
<comment type="caution">
    <text evidence="3">The sequence shown here is derived from an EMBL/GenBank/DDBJ whole genome shotgun (WGS) entry which is preliminary data.</text>
</comment>
<keyword evidence="2" id="KW-0732">Signal</keyword>
<dbReference type="EMBL" id="NHTK01005844">
    <property type="protein sequence ID" value="PPQ72945.1"/>
    <property type="molecule type" value="Genomic_DNA"/>
</dbReference>
<dbReference type="AlphaFoldDB" id="A0A409W393"/>
<feature type="compositionally biased region" description="Low complexity" evidence="1">
    <location>
        <begin position="53"/>
        <end position="62"/>
    </location>
</feature>
<feature type="compositionally biased region" description="Basic residues" evidence="1">
    <location>
        <begin position="63"/>
        <end position="75"/>
    </location>
</feature>
<protein>
    <submittedName>
        <fullName evidence="3">Uncharacterized protein</fullName>
    </submittedName>
</protein>
<gene>
    <name evidence="3" type="ORF">CVT24_000188</name>
</gene>
<feature type="chain" id="PRO_5019017057" evidence="2">
    <location>
        <begin position="23"/>
        <end position="288"/>
    </location>
</feature>
<accession>A0A409W393</accession>
<evidence type="ECO:0000256" key="2">
    <source>
        <dbReference type="SAM" id="SignalP"/>
    </source>
</evidence>
<feature type="region of interest" description="Disordered" evidence="1">
    <location>
        <begin position="125"/>
        <end position="147"/>
    </location>
</feature>
<proteinExistence type="predicted"/>
<evidence type="ECO:0000256" key="1">
    <source>
        <dbReference type="SAM" id="MobiDB-lite"/>
    </source>
</evidence>
<organism evidence="3 4">
    <name type="scientific">Panaeolus cyanescens</name>
    <dbReference type="NCBI Taxonomy" id="181874"/>
    <lineage>
        <taxon>Eukaryota</taxon>
        <taxon>Fungi</taxon>
        <taxon>Dikarya</taxon>
        <taxon>Basidiomycota</taxon>
        <taxon>Agaricomycotina</taxon>
        <taxon>Agaricomycetes</taxon>
        <taxon>Agaricomycetidae</taxon>
        <taxon>Agaricales</taxon>
        <taxon>Agaricineae</taxon>
        <taxon>Galeropsidaceae</taxon>
        <taxon>Panaeolus</taxon>
    </lineage>
</organism>